<keyword evidence="2" id="KW-0472">Membrane</keyword>
<feature type="region of interest" description="Disordered" evidence="1">
    <location>
        <begin position="115"/>
        <end position="141"/>
    </location>
</feature>
<dbReference type="AlphaFoldDB" id="A0ABD5WZW0"/>
<keyword evidence="2" id="KW-1133">Transmembrane helix</keyword>
<name>A0ABD5WZW0_9EURY</name>
<proteinExistence type="predicted"/>
<protein>
    <submittedName>
        <fullName evidence="4">Carboxypeptidase regulatory-like domain-containing protein</fullName>
    </submittedName>
</protein>
<evidence type="ECO:0000259" key="3">
    <source>
        <dbReference type="Pfam" id="PF24107"/>
    </source>
</evidence>
<reference evidence="4 5" key="1">
    <citation type="journal article" date="2019" name="Int. J. Syst. Evol. Microbiol.">
        <title>The Global Catalogue of Microorganisms (GCM) 10K type strain sequencing project: providing services to taxonomists for standard genome sequencing and annotation.</title>
        <authorList>
            <consortium name="The Broad Institute Genomics Platform"/>
            <consortium name="The Broad Institute Genome Sequencing Center for Infectious Disease"/>
            <person name="Wu L."/>
            <person name="Ma J."/>
        </authorList>
    </citation>
    <scope>NUCLEOTIDE SEQUENCE [LARGE SCALE GENOMIC DNA]</scope>
    <source>
        <strain evidence="4 5">DT55</strain>
    </source>
</reference>
<evidence type="ECO:0000313" key="5">
    <source>
        <dbReference type="Proteomes" id="UP001596388"/>
    </source>
</evidence>
<keyword evidence="5" id="KW-1185">Reference proteome</keyword>
<dbReference type="InterPro" id="IPR055806">
    <property type="entry name" value="DUF7382"/>
</dbReference>
<comment type="caution">
    <text evidence="4">The sequence shown here is derived from an EMBL/GenBank/DDBJ whole genome shotgun (WGS) entry which is preliminary data.</text>
</comment>
<evidence type="ECO:0000256" key="1">
    <source>
        <dbReference type="SAM" id="MobiDB-lite"/>
    </source>
</evidence>
<evidence type="ECO:0000313" key="4">
    <source>
        <dbReference type="EMBL" id="MFC7097866.1"/>
    </source>
</evidence>
<feature type="transmembrane region" description="Helical" evidence="2">
    <location>
        <begin position="21"/>
        <end position="41"/>
    </location>
</feature>
<dbReference type="EMBL" id="JBHTAG010000003">
    <property type="protein sequence ID" value="MFC7097866.1"/>
    <property type="molecule type" value="Genomic_DNA"/>
</dbReference>
<accession>A0ABD5WZW0</accession>
<dbReference type="GeneID" id="79271218"/>
<organism evidence="4 5">
    <name type="scientific">Halobaculum marinum</name>
    <dbReference type="NCBI Taxonomy" id="3031996"/>
    <lineage>
        <taxon>Archaea</taxon>
        <taxon>Methanobacteriati</taxon>
        <taxon>Methanobacteriota</taxon>
        <taxon>Stenosarchaea group</taxon>
        <taxon>Halobacteria</taxon>
        <taxon>Halobacteriales</taxon>
        <taxon>Haloferacaceae</taxon>
        <taxon>Halobaculum</taxon>
    </lineage>
</organism>
<feature type="domain" description="DUF7382" evidence="3">
    <location>
        <begin position="50"/>
        <end position="114"/>
    </location>
</feature>
<sequence length="154" mass="15814">MLATERRRLADLRRDERAIEGLPVRLVIALVVGVASLSVMLNMVSGVQGLAVTELDVRPEPEVTTPGEQDLTLTVVGPDGQPVAGATVVVSGGSAHLDGVATARSDADGSATVSVAPSLGPNREQGTLSVSIKPPAGGQYADRRGNTRILVVAE</sequence>
<dbReference type="Proteomes" id="UP001596388">
    <property type="component" value="Unassembled WGS sequence"/>
</dbReference>
<evidence type="ECO:0000256" key="2">
    <source>
        <dbReference type="SAM" id="Phobius"/>
    </source>
</evidence>
<gene>
    <name evidence="4" type="ORF">ACFQKD_11180</name>
</gene>
<dbReference type="SUPFAM" id="SSF49373">
    <property type="entry name" value="Invasin/intimin cell-adhesion fragments"/>
    <property type="match status" value="1"/>
</dbReference>
<dbReference type="Pfam" id="PF24107">
    <property type="entry name" value="DUF7382"/>
    <property type="match status" value="1"/>
</dbReference>
<dbReference type="RefSeq" id="WP_390219516.1">
    <property type="nucleotide sequence ID" value="NZ_CP119989.1"/>
</dbReference>
<dbReference type="InterPro" id="IPR013783">
    <property type="entry name" value="Ig-like_fold"/>
</dbReference>
<dbReference type="Gene3D" id="2.60.40.10">
    <property type="entry name" value="Immunoglobulins"/>
    <property type="match status" value="1"/>
</dbReference>
<dbReference type="InterPro" id="IPR008964">
    <property type="entry name" value="Invasin/intimin_cell_adhesion"/>
</dbReference>
<keyword evidence="2" id="KW-0812">Transmembrane</keyword>